<accession>A0A5R8NRX6</accession>
<sequence>MWSPYLINKAALASLVCGLLVAPTSGCLPSISGDEVNVSEDSTSLEGSFQRLKDSHGSSTLGSVISESGIPVGDWERMYTFYSPVDGDDIDSALGTDTNWSGLPGDSDSAVQVFVGGGDVRYAFIDNHPRYGVGRNRYATPESLVRAVLDEQQTPLGKTTAWVIDIEEFG</sequence>
<protein>
    <recommendedName>
        <fullName evidence="4">Lipoprotein</fullName>
    </recommendedName>
</protein>
<comment type="caution">
    <text evidence="2">The sequence shown here is derived from an EMBL/GenBank/DDBJ whole genome shotgun (WGS) entry which is preliminary data.</text>
</comment>
<gene>
    <name evidence="2" type="ORF">FEK34_10910</name>
</gene>
<feature type="signal peptide" evidence="1">
    <location>
        <begin position="1"/>
        <end position="21"/>
    </location>
</feature>
<organism evidence="2 3">
    <name type="scientific">Nocardia cyriacigeorgica</name>
    <dbReference type="NCBI Taxonomy" id="135487"/>
    <lineage>
        <taxon>Bacteria</taxon>
        <taxon>Bacillati</taxon>
        <taxon>Actinomycetota</taxon>
        <taxon>Actinomycetes</taxon>
        <taxon>Mycobacteriales</taxon>
        <taxon>Nocardiaceae</taxon>
        <taxon>Nocardia</taxon>
    </lineage>
</organism>
<evidence type="ECO:0000313" key="2">
    <source>
        <dbReference type="EMBL" id="TLF78361.1"/>
    </source>
</evidence>
<dbReference type="RefSeq" id="WP_138447737.1">
    <property type="nucleotide sequence ID" value="NZ_VBUT01000004.1"/>
</dbReference>
<dbReference type="EMBL" id="VBUT01000004">
    <property type="protein sequence ID" value="TLF78361.1"/>
    <property type="molecule type" value="Genomic_DNA"/>
</dbReference>
<evidence type="ECO:0008006" key="4">
    <source>
        <dbReference type="Google" id="ProtNLM"/>
    </source>
</evidence>
<dbReference type="Proteomes" id="UP000306378">
    <property type="component" value="Unassembled WGS sequence"/>
</dbReference>
<proteinExistence type="predicted"/>
<reference evidence="2 3" key="1">
    <citation type="submission" date="2019-05" db="EMBL/GenBank/DDBJ databases">
        <title>Genomes sequences of two Nocardia cyriacigeorgica environmental isolates, type strains Nocardia asteroides ATCC 19247 and Nocardia cyriacigeorgica DSM 44484.</title>
        <authorList>
            <person name="Vautrin F."/>
            <person name="Bergeron E."/>
            <person name="Dubost A."/>
            <person name="Abrouk D."/>
            <person name="Rodriguez Nava V."/>
            <person name="Pujic P."/>
        </authorList>
    </citation>
    <scope>NUCLEOTIDE SEQUENCE [LARGE SCALE GENOMIC DNA]</scope>
    <source>
        <strain evidence="2 3">EML 446</strain>
    </source>
</reference>
<evidence type="ECO:0000313" key="3">
    <source>
        <dbReference type="Proteomes" id="UP000306378"/>
    </source>
</evidence>
<evidence type="ECO:0000256" key="1">
    <source>
        <dbReference type="SAM" id="SignalP"/>
    </source>
</evidence>
<keyword evidence="1" id="KW-0732">Signal</keyword>
<dbReference type="AlphaFoldDB" id="A0A5R8NRX6"/>
<feature type="chain" id="PRO_5039173092" description="Lipoprotein" evidence="1">
    <location>
        <begin position="22"/>
        <end position="170"/>
    </location>
</feature>
<name>A0A5R8NRX6_9NOCA</name>